<keyword evidence="9" id="KW-1185">Reference proteome</keyword>
<evidence type="ECO:0000256" key="2">
    <source>
        <dbReference type="ARBA" id="ARBA00023015"/>
    </source>
</evidence>
<dbReference type="SUPFAM" id="SSF88946">
    <property type="entry name" value="Sigma2 domain of RNA polymerase sigma factors"/>
    <property type="match status" value="1"/>
</dbReference>
<dbReference type="GO" id="GO:0003677">
    <property type="term" value="F:DNA binding"/>
    <property type="evidence" value="ECO:0007669"/>
    <property type="project" value="UniProtKB-KW"/>
</dbReference>
<dbReference type="PANTHER" id="PTHR43133:SF51">
    <property type="entry name" value="RNA POLYMERASE SIGMA FACTOR"/>
    <property type="match status" value="1"/>
</dbReference>
<protein>
    <recommendedName>
        <fullName evidence="6">RNA polymerase sigma factor</fullName>
    </recommendedName>
</protein>
<dbReference type="InterPro" id="IPR014284">
    <property type="entry name" value="RNA_pol_sigma-70_dom"/>
</dbReference>
<dbReference type="InterPro" id="IPR000838">
    <property type="entry name" value="RNA_pol_sigma70_ECF_CS"/>
</dbReference>
<dbReference type="GO" id="GO:0016987">
    <property type="term" value="F:sigma factor activity"/>
    <property type="evidence" value="ECO:0007669"/>
    <property type="project" value="UniProtKB-KW"/>
</dbReference>
<evidence type="ECO:0000259" key="7">
    <source>
        <dbReference type="Pfam" id="PF04542"/>
    </source>
</evidence>
<dbReference type="GO" id="GO:0006352">
    <property type="term" value="P:DNA-templated transcription initiation"/>
    <property type="evidence" value="ECO:0007669"/>
    <property type="project" value="InterPro"/>
</dbReference>
<dbReference type="OrthoDB" id="1027298at2"/>
<keyword evidence="3 6" id="KW-0731">Sigma factor</keyword>
<dbReference type="SUPFAM" id="SSF88659">
    <property type="entry name" value="Sigma3 and sigma4 domains of RNA polymerase sigma factors"/>
    <property type="match status" value="1"/>
</dbReference>
<evidence type="ECO:0000256" key="3">
    <source>
        <dbReference type="ARBA" id="ARBA00023082"/>
    </source>
</evidence>
<dbReference type="EMBL" id="QFRI01000001">
    <property type="protein sequence ID" value="PWH83082.1"/>
    <property type="molecule type" value="Genomic_DNA"/>
</dbReference>
<dbReference type="InterPro" id="IPR013324">
    <property type="entry name" value="RNA_pol_sigma_r3/r4-like"/>
</dbReference>
<evidence type="ECO:0000256" key="6">
    <source>
        <dbReference type="RuleBase" id="RU000716"/>
    </source>
</evidence>
<gene>
    <name evidence="8" type="ORF">DIS18_00570</name>
</gene>
<dbReference type="PANTHER" id="PTHR43133">
    <property type="entry name" value="RNA POLYMERASE ECF-TYPE SIGMA FACTO"/>
    <property type="match status" value="1"/>
</dbReference>
<organism evidence="8 9">
    <name type="scientific">Algibacter marinivivus</name>
    <dbReference type="NCBI Taxonomy" id="2100723"/>
    <lineage>
        <taxon>Bacteria</taxon>
        <taxon>Pseudomonadati</taxon>
        <taxon>Bacteroidota</taxon>
        <taxon>Flavobacteriia</taxon>
        <taxon>Flavobacteriales</taxon>
        <taxon>Flavobacteriaceae</taxon>
        <taxon>Algibacter</taxon>
    </lineage>
</organism>
<dbReference type="PROSITE" id="PS01063">
    <property type="entry name" value="SIGMA70_ECF"/>
    <property type="match status" value="1"/>
</dbReference>
<dbReference type="InterPro" id="IPR039425">
    <property type="entry name" value="RNA_pol_sigma-70-like"/>
</dbReference>
<proteinExistence type="inferred from homology"/>
<dbReference type="InterPro" id="IPR007627">
    <property type="entry name" value="RNA_pol_sigma70_r2"/>
</dbReference>
<comment type="similarity">
    <text evidence="1 6">Belongs to the sigma-70 factor family. ECF subfamily.</text>
</comment>
<dbReference type="RefSeq" id="WP_109351106.1">
    <property type="nucleotide sequence ID" value="NZ_QFRI01000001.1"/>
</dbReference>
<reference evidence="8 9" key="2">
    <citation type="submission" date="2018-05" db="EMBL/GenBank/DDBJ databases">
        <title>Algibacter marinivivus sp. nov., isolated from sample around a algae.</title>
        <authorList>
            <person name="Zhong X."/>
        </authorList>
    </citation>
    <scope>NUCLEOTIDE SEQUENCE [LARGE SCALE GENOMIC DNA]</scope>
    <source>
        <strain evidence="8 9">ZY111</strain>
    </source>
</reference>
<evidence type="ECO:0000256" key="4">
    <source>
        <dbReference type="ARBA" id="ARBA00023125"/>
    </source>
</evidence>
<dbReference type="Proteomes" id="UP000245375">
    <property type="component" value="Unassembled WGS sequence"/>
</dbReference>
<keyword evidence="4 6" id="KW-0238">DNA-binding</keyword>
<evidence type="ECO:0000313" key="9">
    <source>
        <dbReference type="Proteomes" id="UP000245375"/>
    </source>
</evidence>
<comment type="caution">
    <text evidence="8">The sequence shown here is derived from an EMBL/GenBank/DDBJ whole genome shotgun (WGS) entry which is preliminary data.</text>
</comment>
<dbReference type="InterPro" id="IPR013325">
    <property type="entry name" value="RNA_pol_sigma_r2"/>
</dbReference>
<dbReference type="AlphaFoldDB" id="A0A2U2X5Q2"/>
<dbReference type="Gene3D" id="1.10.1740.10">
    <property type="match status" value="1"/>
</dbReference>
<dbReference type="Gene3D" id="1.10.10.10">
    <property type="entry name" value="Winged helix-like DNA-binding domain superfamily/Winged helix DNA-binding domain"/>
    <property type="match status" value="1"/>
</dbReference>
<dbReference type="Pfam" id="PF04542">
    <property type="entry name" value="Sigma70_r2"/>
    <property type="match status" value="1"/>
</dbReference>
<feature type="domain" description="RNA polymerase sigma-70 region 2" evidence="7">
    <location>
        <begin position="19"/>
        <end position="86"/>
    </location>
</feature>
<keyword evidence="2 6" id="KW-0805">Transcription regulation</keyword>
<name>A0A2U2X5Q2_9FLAO</name>
<dbReference type="NCBIfam" id="TIGR02937">
    <property type="entry name" value="sigma70-ECF"/>
    <property type="match status" value="1"/>
</dbReference>
<evidence type="ECO:0000256" key="5">
    <source>
        <dbReference type="ARBA" id="ARBA00023163"/>
    </source>
</evidence>
<reference evidence="9" key="3">
    <citation type="submission" date="2018-05" db="EMBL/GenBank/DDBJ databases">
        <authorList>
            <person name="Lu D."/>
        </authorList>
    </citation>
    <scope>NUCLEOTIDE SEQUENCE [LARGE SCALE GENOMIC DNA]</scope>
    <source>
        <strain evidence="9">ZY111</strain>
    </source>
</reference>
<reference evidence="9" key="1">
    <citation type="submission" date="2018-05" db="EMBL/GenBank/DDBJ databases">
        <title>Algibacter marinivivus sp. nov., isolated from sample around a algae.</title>
        <authorList>
            <person name="Lu D."/>
        </authorList>
    </citation>
    <scope>NUCLEOTIDE SEQUENCE [LARGE SCALE GENOMIC DNA]</scope>
    <source>
        <strain evidence="9">ZY111</strain>
    </source>
</reference>
<accession>A0A2U2X5Q2</accession>
<evidence type="ECO:0000313" key="8">
    <source>
        <dbReference type="EMBL" id="PWH83082.1"/>
    </source>
</evidence>
<dbReference type="InterPro" id="IPR036388">
    <property type="entry name" value="WH-like_DNA-bd_sf"/>
</dbReference>
<evidence type="ECO:0000256" key="1">
    <source>
        <dbReference type="ARBA" id="ARBA00010641"/>
    </source>
</evidence>
<sequence length="174" mass="20299">MEPLIKQAKKGDTNAINTLISNHRDLAFSIALNITKNKADAEDIVQNSFLIVLKSLQSFRNESKFSTWLFKIVYRESIRAFKQKRKLIEFSKTDIESEETDVKKEINITKLLSNLNEKEYIVISLFYLKEKSINDIIKITSFSKANIKVLLHRGRQKLKKIKLDTSYYHGQENN</sequence>
<keyword evidence="5 6" id="KW-0804">Transcription</keyword>